<organism evidence="1 2">
    <name type="scientific">Rubellimicrobium aerolatum</name>
    <dbReference type="NCBI Taxonomy" id="490979"/>
    <lineage>
        <taxon>Bacteria</taxon>
        <taxon>Pseudomonadati</taxon>
        <taxon>Pseudomonadota</taxon>
        <taxon>Alphaproteobacteria</taxon>
        <taxon>Rhodobacterales</taxon>
        <taxon>Roseobacteraceae</taxon>
        <taxon>Rubellimicrobium</taxon>
    </lineage>
</organism>
<dbReference type="Pfam" id="PF04957">
    <property type="entry name" value="RMF"/>
    <property type="match status" value="1"/>
</dbReference>
<evidence type="ECO:0000313" key="1">
    <source>
        <dbReference type="EMBL" id="MFC5567324.1"/>
    </source>
</evidence>
<reference evidence="2" key="1">
    <citation type="journal article" date="2019" name="Int. J. Syst. Evol. Microbiol.">
        <title>The Global Catalogue of Microorganisms (GCM) 10K type strain sequencing project: providing services to taxonomists for standard genome sequencing and annotation.</title>
        <authorList>
            <consortium name="The Broad Institute Genomics Platform"/>
            <consortium name="The Broad Institute Genome Sequencing Center for Infectious Disease"/>
            <person name="Wu L."/>
            <person name="Ma J."/>
        </authorList>
    </citation>
    <scope>NUCLEOTIDE SEQUENCE [LARGE SCALE GENOMIC DNA]</scope>
    <source>
        <strain evidence="2">KACC 11588</strain>
    </source>
</reference>
<keyword evidence="2" id="KW-1185">Reference proteome</keyword>
<dbReference type="EMBL" id="JBHSNA010000013">
    <property type="protein sequence ID" value="MFC5567324.1"/>
    <property type="molecule type" value="Genomic_DNA"/>
</dbReference>
<dbReference type="Proteomes" id="UP001596056">
    <property type="component" value="Unassembled WGS sequence"/>
</dbReference>
<evidence type="ECO:0000313" key="2">
    <source>
        <dbReference type="Proteomes" id="UP001596056"/>
    </source>
</evidence>
<dbReference type="InterPro" id="IPR007040">
    <property type="entry name" value="Ribosome_modulation_factor"/>
</dbReference>
<accession>A0ABW0SEG3</accession>
<sequence>MSGDPYEEGRDACERGVARGDCPYPQGSPAHDAWIRGWDGAEEFRIVEGTEEDPREG</sequence>
<dbReference type="RefSeq" id="WP_209839454.1">
    <property type="nucleotide sequence ID" value="NZ_JAGGJP010000005.1"/>
</dbReference>
<comment type="caution">
    <text evidence="1">The sequence shown here is derived from an EMBL/GenBank/DDBJ whole genome shotgun (WGS) entry which is preliminary data.</text>
</comment>
<name>A0ABW0SEG3_9RHOB</name>
<gene>
    <name evidence="1" type="ORF">ACFPOC_13000</name>
</gene>
<protein>
    <submittedName>
        <fullName evidence="1">Rmf/CrpP family protein</fullName>
    </submittedName>
</protein>
<proteinExistence type="predicted"/>
<dbReference type="NCBIfam" id="NF041886">
    <property type="entry name" value="Rmf_CrpP_fam"/>
    <property type="match status" value="1"/>
</dbReference>